<dbReference type="STRING" id="225164.V4BEH8"/>
<feature type="compositionally biased region" description="Basic and acidic residues" evidence="1">
    <location>
        <begin position="478"/>
        <end position="502"/>
    </location>
</feature>
<feature type="compositionally biased region" description="Basic and acidic residues" evidence="1">
    <location>
        <begin position="450"/>
        <end position="459"/>
    </location>
</feature>
<name>V4BEH8_LOTGI</name>
<dbReference type="AlphaFoldDB" id="V4BEH8"/>
<dbReference type="Proteomes" id="UP000030746">
    <property type="component" value="Unassembled WGS sequence"/>
</dbReference>
<feature type="compositionally biased region" description="Basic residues" evidence="1">
    <location>
        <begin position="399"/>
        <end position="413"/>
    </location>
</feature>
<protein>
    <recommendedName>
        <fullName evidence="4">EF-hand domain-containing protein</fullName>
    </recommendedName>
</protein>
<organism evidence="2 3">
    <name type="scientific">Lottia gigantea</name>
    <name type="common">Giant owl limpet</name>
    <dbReference type="NCBI Taxonomy" id="225164"/>
    <lineage>
        <taxon>Eukaryota</taxon>
        <taxon>Metazoa</taxon>
        <taxon>Spiralia</taxon>
        <taxon>Lophotrochozoa</taxon>
        <taxon>Mollusca</taxon>
        <taxon>Gastropoda</taxon>
        <taxon>Patellogastropoda</taxon>
        <taxon>Lottioidea</taxon>
        <taxon>Lottiidae</taxon>
        <taxon>Lottia</taxon>
    </lineage>
</organism>
<evidence type="ECO:0008006" key="4">
    <source>
        <dbReference type="Google" id="ProtNLM"/>
    </source>
</evidence>
<dbReference type="HOGENOM" id="CLU_364212_0_0_1"/>
<feature type="region of interest" description="Disordered" evidence="1">
    <location>
        <begin position="294"/>
        <end position="578"/>
    </location>
</feature>
<dbReference type="CTD" id="20250474"/>
<proteinExistence type="predicted"/>
<dbReference type="OMA" id="FMDERES"/>
<accession>V4BEH8</accession>
<evidence type="ECO:0000313" key="2">
    <source>
        <dbReference type="EMBL" id="ESP04197.1"/>
    </source>
</evidence>
<dbReference type="RefSeq" id="XP_009045143.1">
    <property type="nucleotide sequence ID" value="XM_009046895.1"/>
</dbReference>
<reference evidence="2 3" key="1">
    <citation type="journal article" date="2013" name="Nature">
        <title>Insights into bilaterian evolution from three spiralian genomes.</title>
        <authorList>
            <person name="Simakov O."/>
            <person name="Marletaz F."/>
            <person name="Cho S.J."/>
            <person name="Edsinger-Gonzales E."/>
            <person name="Havlak P."/>
            <person name="Hellsten U."/>
            <person name="Kuo D.H."/>
            <person name="Larsson T."/>
            <person name="Lv J."/>
            <person name="Arendt D."/>
            <person name="Savage R."/>
            <person name="Osoegawa K."/>
            <person name="de Jong P."/>
            <person name="Grimwood J."/>
            <person name="Chapman J.A."/>
            <person name="Shapiro H."/>
            <person name="Aerts A."/>
            <person name="Otillar R.P."/>
            <person name="Terry A.Y."/>
            <person name="Boore J.L."/>
            <person name="Grigoriev I.V."/>
            <person name="Lindberg D.R."/>
            <person name="Seaver E.C."/>
            <person name="Weisblat D.A."/>
            <person name="Putnam N.H."/>
            <person name="Rokhsar D.S."/>
        </authorList>
    </citation>
    <scope>NUCLEOTIDE SEQUENCE [LARGE SCALE GENOMIC DNA]</scope>
</reference>
<feature type="region of interest" description="Disordered" evidence="1">
    <location>
        <begin position="76"/>
        <end position="117"/>
    </location>
</feature>
<dbReference type="PANTHER" id="PTHR36696">
    <property type="entry name" value="AGAP012002-PA"/>
    <property type="match status" value="1"/>
</dbReference>
<gene>
    <name evidence="2" type="ORF">LOTGIDRAFT_237494</name>
</gene>
<keyword evidence="3" id="KW-1185">Reference proteome</keyword>
<feature type="compositionally biased region" description="Basic and acidic residues" evidence="1">
    <location>
        <begin position="535"/>
        <end position="550"/>
    </location>
</feature>
<feature type="compositionally biased region" description="Basic and acidic residues" evidence="1">
    <location>
        <begin position="566"/>
        <end position="578"/>
    </location>
</feature>
<evidence type="ECO:0000256" key="1">
    <source>
        <dbReference type="SAM" id="MobiDB-lite"/>
    </source>
</evidence>
<evidence type="ECO:0000313" key="3">
    <source>
        <dbReference type="Proteomes" id="UP000030746"/>
    </source>
</evidence>
<dbReference type="KEGG" id="lgi:LOTGIDRAFT_237494"/>
<dbReference type="GeneID" id="20250474"/>
<feature type="compositionally biased region" description="Polar residues" evidence="1">
    <location>
        <begin position="344"/>
        <end position="357"/>
    </location>
</feature>
<dbReference type="OrthoDB" id="10021598at2759"/>
<sequence>MLKLDLPWLADGYKPELKTTQKIEQEIVPYEDDNFSLCAEEYIDNYADIRISTPVVLRKPRIKSAVSRISCNSVPTGRATLNHHKRPFSARPPSSRRTVSQRLIKSAGTHRSLPSAPSLRTSFCHSFRNSLNQSRRSLSRRHDVGTPVDLIQDDGLVLNNTYKSAPYVSRHTRCYDESVISEPLLPQRLFFAGALPTGSHPTLSTSRPISAKSYQSGLVEEGLEEDVALRIQRYIDYHRPQTDAWGSGVDYQSKDNFLLRGYAPHFCTFTQKVHLHDRPVSSRTPREVWVDWDNDNGIGKDNDNEDDGCSQFDTDSRRSFSIVSGIDGRTTPSTTGPTIVDNDLTGTDRNTGDNKQTIGVVISPKKSDDNKKQQNNNKGVIRFGFPVSKPPHGLSNKTPKSKKPASKIHGNKKITKDDNNKKKVQTSSKKKTESDNDALELLNKIISSSNKDDDVKAENNDDTGNDEETVKTPRSPVTKKEKKEKEQPPPPVKEREVTPDPKTRRRSPSPVQVKEPDIRSEAPEVPLTVLPEPPDLPKLRTPEPPKEPKSQSKQRSAISSSISQKNKQETDFDTRSRPEFDINAAMEIPATESSSKSKIHQWLHGRLALSQQSSRFELPMDMKNLETMSPLEYLRRHCVISNRRQNLYQKIFLKNKDKSGLILLKDLEKGLNDVLVNGINSEQLEEFSRLLLIPNDVKIDCRLFSCIAAVVERLLYPKFLTADTADLPDFQKEKIECADFCALDWKFHGVKVNPPTERLIKSIQAVG</sequence>
<dbReference type="EMBL" id="KB199861">
    <property type="protein sequence ID" value="ESP04197.1"/>
    <property type="molecule type" value="Genomic_DNA"/>
</dbReference>
<dbReference type="PANTHER" id="PTHR36696:SF1">
    <property type="entry name" value="EF-HAND DOMAIN-CONTAINING PROTEIN"/>
    <property type="match status" value="1"/>
</dbReference>
<feature type="compositionally biased region" description="Low complexity" evidence="1">
    <location>
        <begin position="551"/>
        <end position="565"/>
    </location>
</feature>